<name>A0A8S9Q616_BRACR</name>
<evidence type="ECO:0000313" key="2">
    <source>
        <dbReference type="EMBL" id="KAF3537196.1"/>
    </source>
</evidence>
<feature type="compositionally biased region" description="Polar residues" evidence="1">
    <location>
        <begin position="96"/>
        <end position="109"/>
    </location>
</feature>
<gene>
    <name evidence="2" type="ORF">F2Q69_00022302</name>
</gene>
<feature type="region of interest" description="Disordered" evidence="1">
    <location>
        <begin position="252"/>
        <end position="276"/>
    </location>
</feature>
<feature type="compositionally biased region" description="Basic and acidic residues" evidence="1">
    <location>
        <begin position="263"/>
        <end position="276"/>
    </location>
</feature>
<dbReference type="AlphaFoldDB" id="A0A8S9Q616"/>
<feature type="region of interest" description="Disordered" evidence="1">
    <location>
        <begin position="183"/>
        <end position="227"/>
    </location>
</feature>
<accession>A0A8S9Q616</accession>
<dbReference type="Proteomes" id="UP000712600">
    <property type="component" value="Unassembled WGS sequence"/>
</dbReference>
<dbReference type="EMBL" id="QGKX02001290">
    <property type="protein sequence ID" value="KAF3537196.1"/>
    <property type="molecule type" value="Genomic_DNA"/>
</dbReference>
<evidence type="ECO:0000256" key="1">
    <source>
        <dbReference type="SAM" id="MobiDB-lite"/>
    </source>
</evidence>
<evidence type="ECO:0000313" key="3">
    <source>
        <dbReference type="Proteomes" id="UP000712600"/>
    </source>
</evidence>
<reference evidence="2" key="1">
    <citation type="submission" date="2019-12" db="EMBL/GenBank/DDBJ databases">
        <title>Genome sequencing and annotation of Brassica cretica.</title>
        <authorList>
            <person name="Studholme D.J."/>
            <person name="Sarris P."/>
        </authorList>
    </citation>
    <scope>NUCLEOTIDE SEQUENCE</scope>
    <source>
        <strain evidence="2">PFS-109/04</strain>
        <tissue evidence="2">Leaf</tissue>
    </source>
</reference>
<organism evidence="2 3">
    <name type="scientific">Brassica cretica</name>
    <name type="common">Mustard</name>
    <dbReference type="NCBI Taxonomy" id="69181"/>
    <lineage>
        <taxon>Eukaryota</taxon>
        <taxon>Viridiplantae</taxon>
        <taxon>Streptophyta</taxon>
        <taxon>Embryophyta</taxon>
        <taxon>Tracheophyta</taxon>
        <taxon>Spermatophyta</taxon>
        <taxon>Magnoliopsida</taxon>
        <taxon>eudicotyledons</taxon>
        <taxon>Gunneridae</taxon>
        <taxon>Pentapetalae</taxon>
        <taxon>rosids</taxon>
        <taxon>malvids</taxon>
        <taxon>Brassicales</taxon>
        <taxon>Brassicaceae</taxon>
        <taxon>Brassiceae</taxon>
        <taxon>Brassica</taxon>
    </lineage>
</organism>
<feature type="compositionally biased region" description="Basic residues" evidence="1">
    <location>
        <begin position="200"/>
        <end position="212"/>
    </location>
</feature>
<feature type="compositionally biased region" description="Polar residues" evidence="1">
    <location>
        <begin position="213"/>
        <end position="227"/>
    </location>
</feature>
<comment type="caution">
    <text evidence="2">The sequence shown here is derived from an EMBL/GenBank/DDBJ whole genome shotgun (WGS) entry which is preliminary data.</text>
</comment>
<proteinExistence type="predicted"/>
<feature type="compositionally biased region" description="Basic and acidic residues" evidence="1">
    <location>
        <begin position="110"/>
        <end position="120"/>
    </location>
</feature>
<protein>
    <submittedName>
        <fullName evidence="2">Uncharacterized protein</fullName>
    </submittedName>
</protein>
<sequence length="276" mass="31047">MQEVLGLLLQGVVASKISAQLLPWSYAGGYLDIFLHSLRNSYFSILSLMMLLSYPIEWKVLFERVEHRSGQWEQPATPAPDETKAARGRRSGVQHPLQTNTSSTTLESRSNQDRARPLTRTQFEDVKMAFRTTSSSGVTNPLQMGSDLVERGVGVSFGVLGGTWKHLGSKREWKVLFERVEHRSGQWERPATPAPDKTKAARGRRSGVRHPLRTNTPSTTLESRSNQDIARPLTRTQFEYVKMAFRATSSSGVTNPLQMESDLVERRHEPARGLKT</sequence>
<feature type="region of interest" description="Disordered" evidence="1">
    <location>
        <begin position="71"/>
        <end position="120"/>
    </location>
</feature>